<name>A0ABR9U6M4_9CYAN</name>
<organism evidence="1 2">
    <name type="scientific">Planktothrix mougeotii LEGE 06226</name>
    <dbReference type="NCBI Taxonomy" id="1828728"/>
    <lineage>
        <taxon>Bacteria</taxon>
        <taxon>Bacillati</taxon>
        <taxon>Cyanobacteriota</taxon>
        <taxon>Cyanophyceae</taxon>
        <taxon>Oscillatoriophycideae</taxon>
        <taxon>Oscillatoriales</taxon>
        <taxon>Microcoleaceae</taxon>
        <taxon>Planktothrix</taxon>
    </lineage>
</organism>
<dbReference type="EMBL" id="JADEWU010000003">
    <property type="protein sequence ID" value="MBE9142116.1"/>
    <property type="molecule type" value="Genomic_DNA"/>
</dbReference>
<comment type="caution">
    <text evidence="1">The sequence shown here is derived from an EMBL/GenBank/DDBJ whole genome shotgun (WGS) entry which is preliminary data.</text>
</comment>
<accession>A0ABR9U6M4</accession>
<protein>
    <submittedName>
        <fullName evidence="1">Uncharacterized protein</fullName>
    </submittedName>
</protein>
<sequence length="155" mass="17515">MLHPLNKNKFLKLLLILGTFLSIHPLETVLFFNRAIAHEVEVSGDVAVTFHLEPNHNPRVGQKATIWFVLTRRGGQMIPFSQCNCQLSIYREPRKANDQPLIQPQLKAISAEKYQGIPGTDVIFPSVGIYQLELKGTAKNNSFKPFKANYSVTVR</sequence>
<reference evidence="1 2" key="1">
    <citation type="submission" date="2020-10" db="EMBL/GenBank/DDBJ databases">
        <authorList>
            <person name="Castelo-Branco R."/>
            <person name="Eusebio N."/>
            <person name="Adriana R."/>
            <person name="Vieira A."/>
            <person name="Brugerolle De Fraissinette N."/>
            <person name="Rezende De Castro R."/>
            <person name="Schneider M.P."/>
            <person name="Vasconcelos V."/>
            <person name="Leao P.N."/>
        </authorList>
    </citation>
    <scope>NUCLEOTIDE SEQUENCE [LARGE SCALE GENOMIC DNA]</scope>
    <source>
        <strain evidence="1 2">LEGE 06226</strain>
    </source>
</reference>
<keyword evidence="2" id="KW-1185">Reference proteome</keyword>
<proteinExistence type="predicted"/>
<evidence type="ECO:0000313" key="1">
    <source>
        <dbReference type="EMBL" id="MBE9142116.1"/>
    </source>
</evidence>
<gene>
    <name evidence="1" type="ORF">IQ236_02630</name>
</gene>
<dbReference type="Proteomes" id="UP000640725">
    <property type="component" value="Unassembled WGS sequence"/>
</dbReference>
<evidence type="ECO:0000313" key="2">
    <source>
        <dbReference type="Proteomes" id="UP000640725"/>
    </source>
</evidence>